<comment type="caution">
    <text evidence="1">The sequence shown here is derived from an EMBL/GenBank/DDBJ whole genome shotgun (WGS) entry which is preliminary data.</text>
</comment>
<keyword evidence="2" id="KW-1185">Reference proteome</keyword>
<name>A0ABR9HR95_9PSEU</name>
<dbReference type="EMBL" id="JADBEG010000001">
    <property type="protein sequence ID" value="MBE1493456.1"/>
    <property type="molecule type" value="Genomic_DNA"/>
</dbReference>
<sequence>MVVNLFSLPEPGRRSPTVAWAVFTSSAPAAEVERLHTGGTVTDPSGPGHEATGNLATKIEAALRWLALRRNARPLTHLQYALEEPSSESAVQLEPLVGPSATLPGGTPETRALAVWGLLTYEVDRIGSNRDSRRRNALKAALRLERRAEITEPWKSTLEGRFSQLMALPGVFGDPPPTTTTPMHRAWRNGLTHRLAPRMREQLDRLVGDPASWETYLTIARSRETDLDAGEMSSPSALAEDPMSGYRLPTNGAQPVFVILFVTTVFMRHKTAFRRITERLITAREDGVDGYLARALTGAGWSVEDPSNIPVRPLWNCRLDDPVLSRSGETLITKLRFPRPLLRGESHLFASEAIDDHITEERRWVNVEVDHHGIAPGQLVHGHVPVSGLTIRIRFDEAELPTACWWYAEQTERQRLTPPRQGDPRWLSIVDGNVEHTFTDRCHPRENYGVSFLWPTS</sequence>
<dbReference type="Proteomes" id="UP000631670">
    <property type="component" value="Unassembled WGS sequence"/>
</dbReference>
<proteinExistence type="predicted"/>
<organism evidence="1 2">
    <name type="scientific">Amycolatopsis lexingtonensis</name>
    <dbReference type="NCBI Taxonomy" id="218822"/>
    <lineage>
        <taxon>Bacteria</taxon>
        <taxon>Bacillati</taxon>
        <taxon>Actinomycetota</taxon>
        <taxon>Actinomycetes</taxon>
        <taxon>Pseudonocardiales</taxon>
        <taxon>Pseudonocardiaceae</taxon>
        <taxon>Amycolatopsis</taxon>
    </lineage>
</organism>
<evidence type="ECO:0008006" key="3">
    <source>
        <dbReference type="Google" id="ProtNLM"/>
    </source>
</evidence>
<accession>A0ABR9HR95</accession>
<evidence type="ECO:0000313" key="2">
    <source>
        <dbReference type="Proteomes" id="UP000631670"/>
    </source>
</evidence>
<protein>
    <recommendedName>
        <fullName evidence="3">DUF2357 domain-containing protein</fullName>
    </recommendedName>
</protein>
<reference evidence="1 2" key="1">
    <citation type="submission" date="2020-10" db="EMBL/GenBank/DDBJ databases">
        <title>Sequencing the genomes of 1000 actinobacteria strains.</title>
        <authorList>
            <person name="Klenk H.-P."/>
        </authorList>
    </citation>
    <scope>NUCLEOTIDE SEQUENCE [LARGE SCALE GENOMIC DNA]</scope>
    <source>
        <strain evidence="1 2">DSM 44653</strain>
    </source>
</reference>
<evidence type="ECO:0000313" key="1">
    <source>
        <dbReference type="EMBL" id="MBE1493456.1"/>
    </source>
</evidence>
<dbReference type="RefSeq" id="WP_249026891.1">
    <property type="nucleotide sequence ID" value="NZ_JADBEG010000001.1"/>
</dbReference>
<gene>
    <name evidence="1" type="ORF">H4696_000556</name>
</gene>